<evidence type="ECO:0000313" key="3">
    <source>
        <dbReference type="EMBL" id="PUZ29433.1"/>
    </source>
</evidence>
<organism evidence="3 4">
    <name type="scientific">Chitinophaga parva</name>
    <dbReference type="NCBI Taxonomy" id="2169414"/>
    <lineage>
        <taxon>Bacteria</taxon>
        <taxon>Pseudomonadati</taxon>
        <taxon>Bacteroidota</taxon>
        <taxon>Chitinophagia</taxon>
        <taxon>Chitinophagales</taxon>
        <taxon>Chitinophagaceae</taxon>
        <taxon>Chitinophaga</taxon>
    </lineage>
</organism>
<sequence length="451" mass="49631">MKRTFLYAGSSCLLVSSLCYHTARAQVTLGAQLRTRTELRDGQGAPLPQGANPAVFTSQRSRLMAGFNSTRLKVGFTAQDVRVWGQDVSTINRTTTADLNGFMLYEAWAEVLLSDTARLTKTFSLKIGRQEFVYDDSRLLGNLDWLQQGRHHDAALLKYETPQWVLHVAGAFNQNKENASGTVYNETPPGNYTANTNGGAAYKGLEFAYLKRKLKDGSASFLFLADQFSTFHTDSTTGLKSYGNGTFNRMTTGVYFTKSVAAFTITASAYYQFGHNASGQTIDGELISAALFFNPTKTFSIGPGVDYTSGGSNGHTSHAFDPLYGTPHRFWGSMDYYYVASGFGNHGLQDYYLKTKWKPGARWNLALDGHQFLSASNVPGAGHSYSRNFGTEADLQATYTLTKAIAFEAGYSHYWSTDALTSATVKNVVNAKSNSNWAYLMIIIHPEVVLK</sequence>
<keyword evidence="1" id="KW-0732">Signal</keyword>
<dbReference type="InterPro" id="IPR025388">
    <property type="entry name" value="Alginate_export_dom"/>
</dbReference>
<evidence type="ECO:0000313" key="4">
    <source>
        <dbReference type="Proteomes" id="UP000244450"/>
    </source>
</evidence>
<dbReference type="Proteomes" id="UP000244450">
    <property type="component" value="Unassembled WGS sequence"/>
</dbReference>
<dbReference type="AlphaFoldDB" id="A0A2T7BP29"/>
<feature type="signal peptide" evidence="1">
    <location>
        <begin position="1"/>
        <end position="25"/>
    </location>
</feature>
<keyword evidence="4" id="KW-1185">Reference proteome</keyword>
<gene>
    <name evidence="3" type="ORF">DCC81_08285</name>
</gene>
<protein>
    <recommendedName>
        <fullName evidence="2">Alginate export domain-containing protein</fullName>
    </recommendedName>
</protein>
<dbReference type="Pfam" id="PF13372">
    <property type="entry name" value="Alginate_exp"/>
    <property type="match status" value="1"/>
</dbReference>
<reference evidence="3 4" key="1">
    <citation type="submission" date="2018-04" db="EMBL/GenBank/DDBJ databases">
        <title>Chitinophaga fuyangensis sp. nov., isolated from soil in a chemical factory.</title>
        <authorList>
            <person name="Chen K."/>
        </authorList>
    </citation>
    <scope>NUCLEOTIDE SEQUENCE [LARGE SCALE GENOMIC DNA]</scope>
    <source>
        <strain evidence="3 4">LY-1</strain>
    </source>
</reference>
<feature type="domain" description="Alginate export" evidence="2">
    <location>
        <begin position="27"/>
        <end position="425"/>
    </location>
</feature>
<dbReference type="EMBL" id="QCYK01000001">
    <property type="protein sequence ID" value="PUZ29433.1"/>
    <property type="molecule type" value="Genomic_DNA"/>
</dbReference>
<dbReference type="RefSeq" id="WP_108686070.1">
    <property type="nucleotide sequence ID" value="NZ_QCYK01000001.1"/>
</dbReference>
<dbReference type="OrthoDB" id="1070463at2"/>
<comment type="caution">
    <text evidence="3">The sequence shown here is derived from an EMBL/GenBank/DDBJ whole genome shotgun (WGS) entry which is preliminary data.</text>
</comment>
<proteinExistence type="predicted"/>
<evidence type="ECO:0000256" key="1">
    <source>
        <dbReference type="SAM" id="SignalP"/>
    </source>
</evidence>
<feature type="chain" id="PRO_5015407228" description="Alginate export domain-containing protein" evidence="1">
    <location>
        <begin position="26"/>
        <end position="451"/>
    </location>
</feature>
<name>A0A2T7BP29_9BACT</name>
<accession>A0A2T7BP29</accession>
<evidence type="ECO:0000259" key="2">
    <source>
        <dbReference type="Pfam" id="PF13372"/>
    </source>
</evidence>